<dbReference type="Pfam" id="PF00026">
    <property type="entry name" value="Asp"/>
    <property type="match status" value="1"/>
</dbReference>
<dbReference type="PANTHER" id="PTHR47966">
    <property type="entry name" value="BETA-SITE APP-CLEAVING ENZYME, ISOFORM A-RELATED"/>
    <property type="match status" value="1"/>
</dbReference>
<dbReference type="OrthoDB" id="2747330at2759"/>
<dbReference type="CDD" id="cd06097">
    <property type="entry name" value="Aspergillopepsin_like"/>
    <property type="match status" value="1"/>
</dbReference>
<keyword evidence="9" id="KW-1185">Reference proteome</keyword>
<dbReference type="PRINTS" id="PR00792">
    <property type="entry name" value="PEPSIN"/>
</dbReference>
<feature type="domain" description="Peptidase A1" evidence="7">
    <location>
        <begin position="69"/>
        <end position="385"/>
    </location>
</feature>
<dbReference type="FunFam" id="2.40.70.10:FF:000026">
    <property type="entry name" value="Endothiapepsin"/>
    <property type="match status" value="1"/>
</dbReference>
<dbReference type="PROSITE" id="PS51767">
    <property type="entry name" value="PEPTIDASE_A1"/>
    <property type="match status" value="1"/>
</dbReference>
<evidence type="ECO:0000313" key="8">
    <source>
        <dbReference type="EMBL" id="KNZ45138.1"/>
    </source>
</evidence>
<keyword evidence="3 6" id="KW-0064">Aspartyl protease</keyword>
<organism evidence="8 9">
    <name type="scientific">Puccinia sorghi</name>
    <dbReference type="NCBI Taxonomy" id="27349"/>
    <lineage>
        <taxon>Eukaryota</taxon>
        <taxon>Fungi</taxon>
        <taxon>Dikarya</taxon>
        <taxon>Basidiomycota</taxon>
        <taxon>Pucciniomycotina</taxon>
        <taxon>Pucciniomycetes</taxon>
        <taxon>Pucciniales</taxon>
        <taxon>Pucciniaceae</taxon>
        <taxon>Puccinia</taxon>
    </lineage>
</organism>
<dbReference type="InterPro" id="IPR021109">
    <property type="entry name" value="Peptidase_aspartic_dom_sf"/>
</dbReference>
<dbReference type="PROSITE" id="PS00141">
    <property type="entry name" value="ASP_PROTEASE"/>
    <property type="match status" value="1"/>
</dbReference>
<feature type="active site" evidence="5">
    <location>
        <position position="87"/>
    </location>
</feature>
<gene>
    <name evidence="8" type="ORF">VP01_844g3</name>
</gene>
<name>A0A0L6U995_9BASI</name>
<sequence length="396" mass="42436">MPQAILYAVKNTLRKDSHRTGAAAYAKAVRRYNFKTGTFEGCKGRVLAIKEDGSDHEVPAESIAHDLEYVVPVTIGTPGVQLMLDFDTGSSDLWVFSTELKAGQSTASGHAVYDPKKSSTSEEIPGGTWKISYGDGSSASGVIYKDDLKIGDLKCSEQGIEVAQKLSSSFLNSQGSDGLLGLAWPQINTANPQQKTPMQNMIEKSITDQGLFTVCLKHDTEGKGFYSFGKVCAEEAGVSEKDIVYTSIDNKQGFWAFPSTKAKIGDAVVELSENVAIADTGTTLALVSEAVTTALYQKIPGAVLDRSQGGYIYPVDAEVPDVQLAVGESMFTIPGKSLAYGLPEKGMVFGGIQSRGNNPFDILGDTFLKSVYAVFDQKNVRIGFAQRPASKSSESQ</sequence>
<reference evidence="8 9" key="1">
    <citation type="submission" date="2015-08" db="EMBL/GenBank/DDBJ databases">
        <title>Next Generation Sequencing and Analysis of the Genome of Puccinia sorghi L Schw, the Causal Agent of Maize Common Rust.</title>
        <authorList>
            <person name="Rochi L."/>
            <person name="Burguener G."/>
            <person name="Darino M."/>
            <person name="Turjanski A."/>
            <person name="Kreff E."/>
            <person name="Dieguez M.J."/>
            <person name="Sacco F."/>
        </authorList>
    </citation>
    <scope>NUCLEOTIDE SEQUENCE [LARGE SCALE GENOMIC DNA]</scope>
    <source>
        <strain evidence="8 9">RO10H11247</strain>
    </source>
</reference>
<dbReference type="Proteomes" id="UP000037035">
    <property type="component" value="Unassembled WGS sequence"/>
</dbReference>
<evidence type="ECO:0000256" key="2">
    <source>
        <dbReference type="ARBA" id="ARBA00022670"/>
    </source>
</evidence>
<evidence type="ECO:0000313" key="9">
    <source>
        <dbReference type="Proteomes" id="UP000037035"/>
    </source>
</evidence>
<dbReference type="VEuPathDB" id="FungiDB:VP01_844g3"/>
<dbReference type="InterPro" id="IPR033121">
    <property type="entry name" value="PEPTIDASE_A1"/>
</dbReference>
<comment type="similarity">
    <text evidence="1 6">Belongs to the peptidase A1 family.</text>
</comment>
<evidence type="ECO:0000256" key="3">
    <source>
        <dbReference type="ARBA" id="ARBA00022750"/>
    </source>
</evidence>
<accession>A0A0L6U995</accession>
<evidence type="ECO:0000256" key="4">
    <source>
        <dbReference type="ARBA" id="ARBA00022801"/>
    </source>
</evidence>
<feature type="active site" evidence="5">
    <location>
        <position position="279"/>
    </location>
</feature>
<keyword evidence="4 6" id="KW-0378">Hydrolase</keyword>
<comment type="caution">
    <text evidence="8">The sequence shown here is derived from an EMBL/GenBank/DDBJ whole genome shotgun (WGS) entry which is preliminary data.</text>
</comment>
<evidence type="ECO:0000256" key="6">
    <source>
        <dbReference type="RuleBase" id="RU000454"/>
    </source>
</evidence>
<keyword evidence="2 6" id="KW-0645">Protease</keyword>
<evidence type="ECO:0000259" key="7">
    <source>
        <dbReference type="PROSITE" id="PS51767"/>
    </source>
</evidence>
<dbReference type="EMBL" id="LAVV01013993">
    <property type="protein sequence ID" value="KNZ45138.1"/>
    <property type="molecule type" value="Genomic_DNA"/>
</dbReference>
<proteinExistence type="inferred from homology"/>
<dbReference type="InterPro" id="IPR001969">
    <property type="entry name" value="Aspartic_peptidase_AS"/>
</dbReference>
<dbReference type="GO" id="GO:0006508">
    <property type="term" value="P:proteolysis"/>
    <property type="evidence" value="ECO:0007669"/>
    <property type="project" value="UniProtKB-KW"/>
</dbReference>
<protein>
    <recommendedName>
        <fullName evidence="7">Peptidase A1 domain-containing protein</fullName>
    </recommendedName>
</protein>
<dbReference type="InterPro" id="IPR034163">
    <property type="entry name" value="Aspergillopepsin-like_cat_dom"/>
</dbReference>
<dbReference type="InterPro" id="IPR001461">
    <property type="entry name" value="Aspartic_peptidase_A1"/>
</dbReference>
<dbReference type="AlphaFoldDB" id="A0A0L6U995"/>
<dbReference type="GO" id="GO:0004190">
    <property type="term" value="F:aspartic-type endopeptidase activity"/>
    <property type="evidence" value="ECO:0007669"/>
    <property type="project" value="UniProtKB-KW"/>
</dbReference>
<dbReference type="STRING" id="27349.A0A0L6U995"/>
<dbReference type="PANTHER" id="PTHR47966:SF1">
    <property type="entry name" value="ASPARTYL PROTEINASE"/>
    <property type="match status" value="1"/>
</dbReference>
<dbReference type="SUPFAM" id="SSF50630">
    <property type="entry name" value="Acid proteases"/>
    <property type="match status" value="1"/>
</dbReference>
<evidence type="ECO:0000256" key="5">
    <source>
        <dbReference type="PIRSR" id="PIRSR601461-1"/>
    </source>
</evidence>
<evidence type="ECO:0000256" key="1">
    <source>
        <dbReference type="ARBA" id="ARBA00007447"/>
    </source>
</evidence>
<dbReference type="Gene3D" id="2.40.70.10">
    <property type="entry name" value="Acid Proteases"/>
    <property type="match status" value="2"/>
</dbReference>